<gene>
    <name evidence="3" type="ORF">POCTA_138.1.T0240213</name>
</gene>
<dbReference type="Proteomes" id="UP000683925">
    <property type="component" value="Unassembled WGS sequence"/>
</dbReference>
<name>A0A8S1TGA2_PAROT</name>
<dbReference type="GO" id="GO:0003677">
    <property type="term" value="F:DNA binding"/>
    <property type="evidence" value="ECO:0007669"/>
    <property type="project" value="UniProtKB-KW"/>
</dbReference>
<evidence type="ECO:0000313" key="4">
    <source>
        <dbReference type="Proteomes" id="UP000683925"/>
    </source>
</evidence>
<comment type="caution">
    <text evidence="3">The sequence shown here is derived from an EMBL/GenBank/DDBJ whole genome shotgun (WGS) entry which is preliminary data.</text>
</comment>
<keyword evidence="4" id="KW-1185">Reference proteome</keyword>
<accession>A0A8S1TGA2</accession>
<protein>
    <recommendedName>
        <fullName evidence="2">Replication protein A OB domain-containing protein</fullName>
    </recommendedName>
</protein>
<proteinExistence type="predicted"/>
<feature type="domain" description="Replication protein A OB" evidence="2">
    <location>
        <begin position="234"/>
        <end position="304"/>
    </location>
</feature>
<dbReference type="EMBL" id="CAJJDP010000024">
    <property type="protein sequence ID" value="CAD8150938.1"/>
    <property type="molecule type" value="Genomic_DNA"/>
</dbReference>
<sequence length="491" mass="57629">MQYTQGTIDQMIKNKKKLPSPVQIINVLEYERFDTFILQKCEIHDGIKSEKIYLILNECLSEQEIKDQKPFIQIEDYKLQDGFLVVGKYKEVSYLPFKESNIKFQEGAQNWKDLKLNKFSDLIKDNYYNIKVTLKDSAEKYTFDGTIYLILTLNDSLSPQSIKGLIFINQVGMDAYSDFKSLLVNEVEYVLENVRVDTYKNSNRIYFAETTKVKVIPSSIKWFKFNEINFQMIGKNCNLIGYIYKIDQLKQISANLKMRKITIFDLDSCKVKIVVWGQLAEKLDLQENTTLGFQNLVVKEYQNKIQLQLNYKTRIISNITSQIQIQNFSEQIDQIDKRSRFYKMKFTDLRRIQNDFKQTSDLNFINYYRIISSIVSIQEIDQISARNTTLQFLVGLRDKSQTDLAVKANNNKFIKGILNLTNEELKALQEKPQKFDLSKLLRETQNKVFDFIIIGQNVEVNNEIKPKFQLVKIMPDEGNIIDEIQKKIKPN</sequence>
<dbReference type="OrthoDB" id="309503at2759"/>
<dbReference type="OMA" id="QMIGKNC"/>
<organism evidence="3 4">
    <name type="scientific">Paramecium octaurelia</name>
    <dbReference type="NCBI Taxonomy" id="43137"/>
    <lineage>
        <taxon>Eukaryota</taxon>
        <taxon>Sar</taxon>
        <taxon>Alveolata</taxon>
        <taxon>Ciliophora</taxon>
        <taxon>Intramacronucleata</taxon>
        <taxon>Oligohymenophorea</taxon>
        <taxon>Peniculida</taxon>
        <taxon>Parameciidae</taxon>
        <taxon>Paramecium</taxon>
    </lineage>
</organism>
<evidence type="ECO:0000313" key="3">
    <source>
        <dbReference type="EMBL" id="CAD8150938.1"/>
    </source>
</evidence>
<evidence type="ECO:0000259" key="2">
    <source>
        <dbReference type="Pfam" id="PF16900"/>
    </source>
</evidence>
<keyword evidence="1" id="KW-0238">DNA-binding</keyword>
<reference evidence="3" key="1">
    <citation type="submission" date="2021-01" db="EMBL/GenBank/DDBJ databases">
        <authorList>
            <consortium name="Genoscope - CEA"/>
            <person name="William W."/>
        </authorList>
    </citation>
    <scope>NUCLEOTIDE SEQUENCE</scope>
</reference>
<dbReference type="AlphaFoldDB" id="A0A8S1TGA2"/>
<dbReference type="InterPro" id="IPR031657">
    <property type="entry name" value="REPA_OB_2"/>
</dbReference>
<dbReference type="Pfam" id="PF16900">
    <property type="entry name" value="REPA_OB_2"/>
    <property type="match status" value="1"/>
</dbReference>
<evidence type="ECO:0000256" key="1">
    <source>
        <dbReference type="ARBA" id="ARBA00023125"/>
    </source>
</evidence>